<keyword evidence="1" id="KW-1185">Reference proteome</keyword>
<reference evidence="2" key="2">
    <citation type="submission" date="2016-11" db="UniProtKB">
        <authorList>
            <consortium name="WormBaseParasite"/>
        </authorList>
    </citation>
    <scope>IDENTIFICATION</scope>
</reference>
<dbReference type="Proteomes" id="UP000095285">
    <property type="component" value="Unassembled WGS sequence"/>
</dbReference>
<name>A0A1I7V9T8_LOALO</name>
<evidence type="ECO:0000313" key="2">
    <source>
        <dbReference type="WBParaSite" id="EN70_11442"/>
    </source>
</evidence>
<sequence length="219" mass="25769">MIVCGHPTVARSLRFSKWKAFIRGRKSRYHLTRLTNQQLTFENIIQEFTQQSTAPKNISEVKHSRQSITSVRKSSERNTRSEIIEFLVKYGLPYSLTPYLGDIRTKCLHCKSLDTACISFRDTSIMCTTCGYSTTFDVFKKLLLEDIEQQPVEETKSFVLRPLLQKDPKEGTWKYVTALQLDSDLYDKVSYLDLISQYEERERQRKMKEAENFRLLREQ</sequence>
<accession>A0A1I7V9T8</accession>
<protein>
    <submittedName>
        <fullName evidence="2">Transposase</fullName>
    </submittedName>
</protein>
<organism evidence="1 2">
    <name type="scientific">Loa loa</name>
    <name type="common">Eye worm</name>
    <name type="synonym">Filaria loa</name>
    <dbReference type="NCBI Taxonomy" id="7209"/>
    <lineage>
        <taxon>Eukaryota</taxon>
        <taxon>Metazoa</taxon>
        <taxon>Ecdysozoa</taxon>
        <taxon>Nematoda</taxon>
        <taxon>Chromadorea</taxon>
        <taxon>Rhabditida</taxon>
        <taxon>Spirurina</taxon>
        <taxon>Spiruromorpha</taxon>
        <taxon>Filarioidea</taxon>
        <taxon>Onchocercidae</taxon>
        <taxon>Loa</taxon>
    </lineage>
</organism>
<proteinExistence type="predicted"/>
<dbReference type="AlphaFoldDB" id="A0A1I7V9T8"/>
<dbReference type="WBParaSite" id="EN70_11442">
    <property type="protein sequence ID" value="EN70_11442"/>
    <property type="gene ID" value="EN70_11442"/>
</dbReference>
<evidence type="ECO:0000313" key="1">
    <source>
        <dbReference type="Proteomes" id="UP000095285"/>
    </source>
</evidence>
<reference evidence="1" key="1">
    <citation type="submission" date="2012-04" db="EMBL/GenBank/DDBJ databases">
        <title>The Genome Sequence of Loa loa.</title>
        <authorList>
            <consortium name="The Broad Institute Genome Sequencing Platform"/>
            <consortium name="Broad Institute Genome Sequencing Center for Infectious Disease"/>
            <person name="Nutman T.B."/>
            <person name="Fink D.L."/>
            <person name="Russ C."/>
            <person name="Young S."/>
            <person name="Zeng Q."/>
            <person name="Gargeya S."/>
            <person name="Alvarado L."/>
            <person name="Berlin A."/>
            <person name="Chapman S.B."/>
            <person name="Chen Z."/>
            <person name="Freedman E."/>
            <person name="Gellesch M."/>
            <person name="Goldberg J."/>
            <person name="Griggs A."/>
            <person name="Gujja S."/>
            <person name="Heilman E.R."/>
            <person name="Heiman D."/>
            <person name="Howarth C."/>
            <person name="Mehta T."/>
            <person name="Neiman D."/>
            <person name="Pearson M."/>
            <person name="Roberts A."/>
            <person name="Saif S."/>
            <person name="Shea T."/>
            <person name="Shenoy N."/>
            <person name="Sisk P."/>
            <person name="Stolte C."/>
            <person name="Sykes S."/>
            <person name="White J."/>
            <person name="Yandava C."/>
            <person name="Haas B."/>
            <person name="Henn M.R."/>
            <person name="Nusbaum C."/>
            <person name="Birren B."/>
        </authorList>
    </citation>
    <scope>NUCLEOTIDE SEQUENCE [LARGE SCALE GENOMIC DNA]</scope>
</reference>